<reference evidence="1 2" key="1">
    <citation type="submission" date="2023-04" db="EMBL/GenBank/DDBJ databases">
        <title>Australian commercial rhizobial inoculants.</title>
        <authorList>
            <person name="Kohlmeier M.G."/>
            <person name="O'Hara G.W."/>
            <person name="Colombi E."/>
            <person name="Ramsay J.P."/>
            <person name="Terpolilli J."/>
        </authorList>
    </citation>
    <scope>NUCLEOTIDE SEQUENCE [LARGE SCALE GENOMIC DNA]</scope>
    <source>
        <strain evidence="1 2">CB627</strain>
    </source>
</reference>
<protein>
    <submittedName>
        <fullName evidence="1">Uncharacterized protein</fullName>
    </submittedName>
</protein>
<dbReference type="Proteomes" id="UP001221546">
    <property type="component" value="Chromosome"/>
</dbReference>
<evidence type="ECO:0000313" key="2">
    <source>
        <dbReference type="Proteomes" id="UP001221546"/>
    </source>
</evidence>
<gene>
    <name evidence="1" type="ORF">QA636_17685</name>
</gene>
<organism evidence="1 2">
    <name type="scientific">Bradyrhizobium brasilense</name>
    <dbReference type="NCBI Taxonomy" id="1419277"/>
    <lineage>
        <taxon>Bacteria</taxon>
        <taxon>Pseudomonadati</taxon>
        <taxon>Pseudomonadota</taxon>
        <taxon>Alphaproteobacteria</taxon>
        <taxon>Hyphomicrobiales</taxon>
        <taxon>Nitrobacteraceae</taxon>
        <taxon>Bradyrhizobium</taxon>
    </lineage>
</organism>
<name>A0ABY8JPB2_9BRAD</name>
<accession>A0ABY8JPB2</accession>
<keyword evidence="2" id="KW-1185">Reference proteome</keyword>
<dbReference type="EMBL" id="CP121646">
    <property type="protein sequence ID" value="WFU67217.1"/>
    <property type="molecule type" value="Genomic_DNA"/>
</dbReference>
<evidence type="ECO:0000313" key="1">
    <source>
        <dbReference type="EMBL" id="WFU67217.1"/>
    </source>
</evidence>
<sequence>MFDIAASRASRAFQTGDGSACELTPINCRQQFKPFVKVKRDAMIPDRGRDLRKIGAGRG</sequence>
<dbReference type="RefSeq" id="WP_143270940.1">
    <property type="nucleotide sequence ID" value="NZ_CP121646.1"/>
</dbReference>
<proteinExistence type="predicted"/>